<dbReference type="Pfam" id="PF13977">
    <property type="entry name" value="TetR_C_6"/>
    <property type="match status" value="1"/>
</dbReference>
<dbReference type="OrthoDB" id="5242433at2"/>
<dbReference type="PANTHER" id="PTHR30055">
    <property type="entry name" value="HTH-TYPE TRANSCRIPTIONAL REGULATOR RUTR"/>
    <property type="match status" value="1"/>
</dbReference>
<dbReference type="EMBL" id="BMCK01000001">
    <property type="protein sequence ID" value="GGD05355.1"/>
    <property type="molecule type" value="Genomic_DNA"/>
</dbReference>
<sequence>MARMPVEDRRAQLVDAAIAVMTREGVRRATTRAIVAEAGASLSVFHYCFDSKRALLEDVVRTLVNRTAAMAREALHTVEPGSDPLHTSLMAYWAHVTAHPDEHQLTYEVAQHCLRDPELAEVGRTQYDHYAGVIAGHLRTNVPGASESPALEEVSRYLAVVIDGLTFDWLVRRNDEQAVAVLETVAAHVNTLLDAG</sequence>
<dbReference type="PANTHER" id="PTHR30055:SF234">
    <property type="entry name" value="HTH-TYPE TRANSCRIPTIONAL REGULATOR BETI"/>
    <property type="match status" value="1"/>
</dbReference>
<proteinExistence type="predicted"/>
<dbReference type="InterPro" id="IPR009057">
    <property type="entry name" value="Homeodomain-like_sf"/>
</dbReference>
<evidence type="ECO:0000313" key="9">
    <source>
        <dbReference type="Proteomes" id="UP000297025"/>
    </source>
</evidence>
<dbReference type="InterPro" id="IPR039538">
    <property type="entry name" value="BetI_C"/>
</dbReference>
<evidence type="ECO:0000256" key="4">
    <source>
        <dbReference type="ARBA" id="ARBA00023163"/>
    </source>
</evidence>
<evidence type="ECO:0000256" key="2">
    <source>
        <dbReference type="ARBA" id="ARBA00023015"/>
    </source>
</evidence>
<dbReference type="RefSeq" id="WP_135831607.1">
    <property type="nucleotide sequence ID" value="NZ_BMCK01000001.1"/>
</dbReference>
<keyword evidence="4" id="KW-0804">Transcription</keyword>
<protein>
    <submittedName>
        <fullName evidence="8">TetR/AcrR family transcriptional regulator</fullName>
    </submittedName>
</protein>
<name>A0A4P7UBC1_9ACTN</name>
<reference evidence="10" key="3">
    <citation type="journal article" date="2019" name="Int. J. Syst. Evol. Microbiol.">
        <title>The Global Catalogue of Microorganisms (GCM) 10K type strain sequencing project: providing services to taxonomists for standard genome sequencing and annotation.</title>
        <authorList>
            <consortium name="The Broad Institute Genomics Platform"/>
            <consortium name="The Broad Institute Genome Sequencing Center for Infectious Disease"/>
            <person name="Wu L."/>
            <person name="Ma J."/>
        </authorList>
    </citation>
    <scope>NUCLEOTIDE SEQUENCE [LARGE SCALE GENOMIC DNA]</scope>
    <source>
        <strain evidence="10">CCM 7403</strain>
    </source>
</reference>
<dbReference type="KEGG" id="ndp:E2C04_03825"/>
<dbReference type="Proteomes" id="UP000630594">
    <property type="component" value="Unassembled WGS sequence"/>
</dbReference>
<evidence type="ECO:0000259" key="6">
    <source>
        <dbReference type="PROSITE" id="PS50977"/>
    </source>
</evidence>
<dbReference type="SUPFAM" id="SSF48498">
    <property type="entry name" value="Tetracyclin repressor-like, C-terminal domain"/>
    <property type="match status" value="1"/>
</dbReference>
<feature type="domain" description="HTH tetR-type" evidence="6">
    <location>
        <begin position="7"/>
        <end position="67"/>
    </location>
</feature>
<evidence type="ECO:0000256" key="5">
    <source>
        <dbReference type="PROSITE-ProRule" id="PRU00335"/>
    </source>
</evidence>
<dbReference type="Pfam" id="PF00440">
    <property type="entry name" value="TetR_N"/>
    <property type="match status" value="1"/>
</dbReference>
<reference evidence="7" key="2">
    <citation type="journal article" date="2014" name="Int. J. Syst. Evol. Microbiol.">
        <title>Complete genome of a new Firmicutes species belonging to the dominant human colonic microbiota ('Ruminococcus bicirculans') reveals two chromosomes and a selective capacity to utilize plant glucans.</title>
        <authorList>
            <consortium name="NISC Comparative Sequencing Program"/>
            <person name="Wegmann U."/>
            <person name="Louis P."/>
            <person name="Goesmann A."/>
            <person name="Henrissat B."/>
            <person name="Duncan S.H."/>
            <person name="Flint H.J."/>
        </authorList>
    </citation>
    <scope>NUCLEOTIDE SEQUENCE</scope>
    <source>
        <strain evidence="7">CCM 7403</strain>
    </source>
</reference>
<keyword evidence="2" id="KW-0805">Transcription regulation</keyword>
<keyword evidence="1" id="KW-0678">Repressor</keyword>
<accession>A0A4P7UBC1</accession>
<dbReference type="EMBL" id="CP038462">
    <property type="protein sequence ID" value="QCC76558.1"/>
    <property type="molecule type" value="Genomic_DNA"/>
</dbReference>
<gene>
    <name evidence="8" type="ORF">E2C04_03825</name>
    <name evidence="7" type="ORF">GCM10007231_00180</name>
</gene>
<dbReference type="InterPro" id="IPR050109">
    <property type="entry name" value="HTH-type_TetR-like_transc_reg"/>
</dbReference>
<evidence type="ECO:0000313" key="7">
    <source>
        <dbReference type="EMBL" id="GGD05355.1"/>
    </source>
</evidence>
<evidence type="ECO:0000313" key="8">
    <source>
        <dbReference type="EMBL" id="QCC76558.1"/>
    </source>
</evidence>
<reference evidence="7" key="5">
    <citation type="submission" date="2024-05" db="EMBL/GenBank/DDBJ databases">
        <authorList>
            <person name="Sun Q."/>
            <person name="Sedlacek I."/>
        </authorList>
    </citation>
    <scope>NUCLEOTIDE SEQUENCE</scope>
    <source>
        <strain evidence="7">CCM 7403</strain>
    </source>
</reference>
<organism evidence="8 9">
    <name type="scientific">Nocardioides daphniae</name>
    <dbReference type="NCBI Taxonomy" id="402297"/>
    <lineage>
        <taxon>Bacteria</taxon>
        <taxon>Bacillati</taxon>
        <taxon>Actinomycetota</taxon>
        <taxon>Actinomycetes</taxon>
        <taxon>Propionibacteriales</taxon>
        <taxon>Nocardioidaceae</taxon>
        <taxon>Nocardioides</taxon>
    </lineage>
</organism>
<dbReference type="PROSITE" id="PS50977">
    <property type="entry name" value="HTH_TETR_2"/>
    <property type="match status" value="1"/>
</dbReference>
<evidence type="ECO:0000256" key="3">
    <source>
        <dbReference type="ARBA" id="ARBA00023125"/>
    </source>
</evidence>
<evidence type="ECO:0000313" key="10">
    <source>
        <dbReference type="Proteomes" id="UP000630594"/>
    </source>
</evidence>
<reference evidence="8 9" key="1">
    <citation type="journal article" date="2008" name="Int. J. Syst. Evol. Microbiol.">
        <title>Nocardioides daphniae sp. nov., isolated from Daphnia cucullata (Crustacea: Cladocera).</title>
        <authorList>
            <person name="Toth E.M."/>
            <person name="Keki Z."/>
            <person name="Homonnay Z.G."/>
            <person name="Borsodi A.K."/>
            <person name="Marialigeti K."/>
            <person name="Schumann P."/>
        </authorList>
    </citation>
    <scope>NUCLEOTIDE SEQUENCE [LARGE SCALE GENOMIC DNA]</scope>
    <source>
        <strain evidence="8 9">JCM 16608</strain>
    </source>
</reference>
<dbReference type="AlphaFoldDB" id="A0A4P7UBC1"/>
<dbReference type="Gene3D" id="1.10.357.10">
    <property type="entry name" value="Tetracycline Repressor, domain 2"/>
    <property type="match status" value="1"/>
</dbReference>
<dbReference type="GO" id="GO:0000976">
    <property type="term" value="F:transcription cis-regulatory region binding"/>
    <property type="evidence" value="ECO:0007669"/>
    <property type="project" value="TreeGrafter"/>
</dbReference>
<reference evidence="8" key="4">
    <citation type="submission" date="2019-03" db="EMBL/GenBank/DDBJ databases">
        <authorList>
            <person name="Huang Y."/>
        </authorList>
    </citation>
    <scope>NUCLEOTIDE SEQUENCE</scope>
    <source>
        <strain evidence="8">JCM 16608</strain>
    </source>
</reference>
<evidence type="ECO:0000256" key="1">
    <source>
        <dbReference type="ARBA" id="ARBA00022491"/>
    </source>
</evidence>
<keyword evidence="10" id="KW-1185">Reference proteome</keyword>
<feature type="DNA-binding region" description="H-T-H motif" evidence="5">
    <location>
        <begin position="30"/>
        <end position="49"/>
    </location>
</feature>
<dbReference type="InterPro" id="IPR036271">
    <property type="entry name" value="Tet_transcr_reg_TetR-rel_C_sf"/>
</dbReference>
<dbReference type="InterPro" id="IPR001647">
    <property type="entry name" value="HTH_TetR"/>
</dbReference>
<dbReference type="SUPFAM" id="SSF46689">
    <property type="entry name" value="Homeodomain-like"/>
    <property type="match status" value="1"/>
</dbReference>
<keyword evidence="3 5" id="KW-0238">DNA-binding</keyword>
<dbReference type="GO" id="GO:0003700">
    <property type="term" value="F:DNA-binding transcription factor activity"/>
    <property type="evidence" value="ECO:0007669"/>
    <property type="project" value="TreeGrafter"/>
</dbReference>
<dbReference type="Proteomes" id="UP000297025">
    <property type="component" value="Chromosome"/>
</dbReference>